<reference evidence="1 2" key="1">
    <citation type="submission" date="2020-12" db="EMBL/GenBank/DDBJ databases">
        <title>Sulforoseuscoccus oceanibium gen. nov., sp. nov., a representative of the phylum Verrucomicrobia with special cytoplasmic membrane, and proposal of Sulforoseuscoccusaceae fam. nov.</title>
        <authorList>
            <person name="Xi F."/>
        </authorList>
    </citation>
    <scope>NUCLEOTIDE SEQUENCE [LARGE SCALE GENOMIC DNA]</scope>
    <source>
        <strain evidence="1 2">T37</strain>
    </source>
</reference>
<evidence type="ECO:0000313" key="1">
    <source>
        <dbReference type="EMBL" id="QQL44423.1"/>
    </source>
</evidence>
<gene>
    <name evidence="1" type="ORF">G3M56_011075</name>
</gene>
<sequence length="289" mass="32426">MINADFYDDWIEILRGRLAELGYTIPANSTHEDISILYFNALRRRIQPAPRTVHRSAEFSCPSELQAGLEDLEAKIVGGDDLTPHLSRGLKKAGKQDDMLNDWGVYHLHLGTSIEGDGFAERTGPVLFALVTTSSLYEIQVYPHGNWSNREVVEIIHKNWPDTIERYRLKGVIDIAHNPTSEDVKLLRDAHVNTSLKMDDGAIYMSIGGGMMSDGTGSDVLMQADWHAKTVVDLERSIKSNPSEILTALKEQGHDGTSTVKLVLEADERGLWAFCEEFSIRFRLMNTNQ</sequence>
<keyword evidence="2" id="KW-1185">Reference proteome</keyword>
<dbReference type="RefSeq" id="WP_164365628.1">
    <property type="nucleotide sequence ID" value="NZ_CP066776.1"/>
</dbReference>
<name>A0A6B3LBC0_9BACT</name>
<organism evidence="1 2">
    <name type="scientific">Sulfuriroseicoccus oceanibius</name>
    <dbReference type="NCBI Taxonomy" id="2707525"/>
    <lineage>
        <taxon>Bacteria</taxon>
        <taxon>Pseudomonadati</taxon>
        <taxon>Verrucomicrobiota</taxon>
        <taxon>Verrucomicrobiia</taxon>
        <taxon>Verrucomicrobiales</taxon>
        <taxon>Verrucomicrobiaceae</taxon>
        <taxon>Sulfuriroseicoccus</taxon>
    </lineage>
</organism>
<dbReference type="AlphaFoldDB" id="A0A6B3LBC0"/>
<accession>A0A6B3LBC0</accession>
<dbReference type="EMBL" id="CP066776">
    <property type="protein sequence ID" value="QQL44423.1"/>
    <property type="molecule type" value="Genomic_DNA"/>
</dbReference>
<dbReference type="Proteomes" id="UP000475117">
    <property type="component" value="Chromosome"/>
</dbReference>
<protein>
    <submittedName>
        <fullName evidence="1">Uncharacterized protein</fullName>
    </submittedName>
</protein>
<dbReference type="KEGG" id="soa:G3M56_011075"/>
<proteinExistence type="predicted"/>
<evidence type="ECO:0000313" key="2">
    <source>
        <dbReference type="Proteomes" id="UP000475117"/>
    </source>
</evidence>